<dbReference type="UniPathway" id="UPA00262">
    <property type="reaction ID" value="UER00222"/>
</dbReference>
<dbReference type="InterPro" id="IPR036291">
    <property type="entry name" value="NAD(P)-bd_dom_sf"/>
</dbReference>
<dbReference type="PANTHER" id="PTHR35330:SF1">
    <property type="entry name" value="SIROHEME BIOSYNTHESIS PROTEIN MET8"/>
    <property type="match status" value="1"/>
</dbReference>
<reference evidence="8" key="1">
    <citation type="submission" date="2016-08" db="EMBL/GenBank/DDBJ databases">
        <title>Complete genome sequence of the organohalide-respiring Epsilonproteobacterium Sulfurospirillum halorespirans.</title>
        <authorList>
            <person name="Goris T."/>
            <person name="Zimmermann J."/>
            <person name="Schenz B."/>
            <person name="Lemos M."/>
            <person name="Hackermueller J."/>
            <person name="Diekert G."/>
        </authorList>
    </citation>
    <scope>NUCLEOTIDE SEQUENCE [LARGE SCALE GENOMIC DNA]</scope>
    <source>
        <strain>DSM 13726</strain>
        <strain evidence="8">PCE-M2</strain>
    </source>
</reference>
<accession>A0A1D7TJX8</accession>
<dbReference type="AlphaFoldDB" id="A0A1D7TJX8"/>
<proteinExistence type="predicted"/>
<dbReference type="GO" id="GO:0004325">
    <property type="term" value="F:ferrochelatase activity"/>
    <property type="evidence" value="ECO:0007669"/>
    <property type="project" value="InterPro"/>
</dbReference>
<dbReference type="SUPFAM" id="SSF75615">
    <property type="entry name" value="Siroheme synthase middle domains-like"/>
    <property type="match status" value="1"/>
</dbReference>
<dbReference type="EMBL" id="CP017111">
    <property type="protein sequence ID" value="AOO65307.1"/>
    <property type="molecule type" value="Genomic_DNA"/>
</dbReference>
<dbReference type="GO" id="GO:0043115">
    <property type="term" value="F:precorrin-2 dehydrogenase activity"/>
    <property type="evidence" value="ECO:0007669"/>
    <property type="project" value="UniProtKB-EC"/>
</dbReference>
<keyword evidence="8" id="KW-1185">Reference proteome</keyword>
<keyword evidence="5" id="KW-0627">Porphyrin biosynthesis</keyword>
<comment type="pathway">
    <text evidence="1">Porphyrin-containing compound metabolism; siroheme biosynthesis; sirohydrochlorin from precorrin-2: step 1/1.</text>
</comment>
<dbReference type="InterPro" id="IPR006367">
    <property type="entry name" value="Sirohaem_synthase_N"/>
</dbReference>
<gene>
    <name evidence="7" type="ORF">SHALO_1532</name>
</gene>
<keyword evidence="7" id="KW-0456">Lyase</keyword>
<evidence type="ECO:0000256" key="4">
    <source>
        <dbReference type="ARBA" id="ARBA00023027"/>
    </source>
</evidence>
<dbReference type="NCBIfam" id="TIGR01470">
    <property type="entry name" value="cysG_Nterm"/>
    <property type="match status" value="1"/>
</dbReference>
<keyword evidence="3 7" id="KW-0560">Oxidoreductase</keyword>
<evidence type="ECO:0000313" key="7">
    <source>
        <dbReference type="EMBL" id="AOO65307.1"/>
    </source>
</evidence>
<name>A0A1D7TJX8_9BACT</name>
<dbReference type="GO" id="GO:0019354">
    <property type="term" value="P:siroheme biosynthetic process"/>
    <property type="evidence" value="ECO:0007669"/>
    <property type="project" value="UniProtKB-UniPathway"/>
</dbReference>
<dbReference type="KEGG" id="shal:SHALO_1532"/>
<dbReference type="InterPro" id="IPR028161">
    <property type="entry name" value="Met8-like"/>
</dbReference>
<evidence type="ECO:0000256" key="3">
    <source>
        <dbReference type="ARBA" id="ARBA00023002"/>
    </source>
</evidence>
<organism evidence="7 8">
    <name type="scientific">Sulfurospirillum halorespirans DSM 13726</name>
    <dbReference type="NCBI Taxonomy" id="1193502"/>
    <lineage>
        <taxon>Bacteria</taxon>
        <taxon>Pseudomonadati</taxon>
        <taxon>Campylobacterota</taxon>
        <taxon>Epsilonproteobacteria</taxon>
        <taxon>Campylobacterales</taxon>
        <taxon>Sulfurospirillaceae</taxon>
        <taxon>Sulfurospirillum</taxon>
    </lineage>
</organism>
<comment type="catalytic activity">
    <reaction evidence="6">
        <text>precorrin-2 + NAD(+) = sirohydrochlorin + NADH + 2 H(+)</text>
        <dbReference type="Rhea" id="RHEA:15613"/>
        <dbReference type="ChEBI" id="CHEBI:15378"/>
        <dbReference type="ChEBI" id="CHEBI:57540"/>
        <dbReference type="ChEBI" id="CHEBI:57945"/>
        <dbReference type="ChEBI" id="CHEBI:58351"/>
        <dbReference type="ChEBI" id="CHEBI:58827"/>
        <dbReference type="EC" id="1.3.1.76"/>
    </reaction>
</comment>
<dbReference type="RefSeq" id="WP_025344702.1">
    <property type="nucleotide sequence ID" value="NZ_CP017111.1"/>
</dbReference>
<sequence>MTYMPLLFSLEGKKVLLIGAGAIGQRKLEKLLNYTSSITIMTKECSHSMKKIIHENKLILITKSYEPNDVKDYDIIIATIDNLDLQKSIYQEAKKYSKLYNCVDFPEYCDFMFPSIVQKGDLQIAFSTGGYSPGLAKALRALFERIIPDAVIPFLEEMKVLRKMHPKGENRQKIFHDKVNVFVKQHFIMPTNGEDLNGKTR</sequence>
<dbReference type="PANTHER" id="PTHR35330">
    <property type="entry name" value="SIROHEME BIOSYNTHESIS PROTEIN MET8"/>
    <property type="match status" value="1"/>
</dbReference>
<protein>
    <recommendedName>
        <fullName evidence="2">precorrin-2 dehydrogenase</fullName>
        <ecNumber evidence="2">1.3.1.76</ecNumber>
    </recommendedName>
</protein>
<dbReference type="Gene3D" id="3.40.50.720">
    <property type="entry name" value="NAD(P)-binding Rossmann-like Domain"/>
    <property type="match status" value="1"/>
</dbReference>
<dbReference type="Pfam" id="PF13241">
    <property type="entry name" value="NAD_binding_7"/>
    <property type="match status" value="1"/>
</dbReference>
<evidence type="ECO:0000256" key="6">
    <source>
        <dbReference type="ARBA" id="ARBA00047561"/>
    </source>
</evidence>
<dbReference type="STRING" id="1193502.SHALO_1532"/>
<dbReference type="EC" id="1.3.1.76" evidence="2"/>
<dbReference type="Gene3D" id="3.30.160.110">
    <property type="entry name" value="Siroheme synthase, domain 2"/>
    <property type="match status" value="1"/>
</dbReference>
<dbReference type="PATRIC" id="fig|1193502.14.peg.1555"/>
<evidence type="ECO:0000313" key="8">
    <source>
        <dbReference type="Proteomes" id="UP000094609"/>
    </source>
</evidence>
<dbReference type="Proteomes" id="UP000094609">
    <property type="component" value="Chromosome"/>
</dbReference>
<keyword evidence="4" id="KW-0520">NAD</keyword>
<evidence type="ECO:0000256" key="2">
    <source>
        <dbReference type="ARBA" id="ARBA00012400"/>
    </source>
</evidence>
<evidence type="ECO:0000256" key="1">
    <source>
        <dbReference type="ARBA" id="ARBA00005010"/>
    </source>
</evidence>
<dbReference type="SUPFAM" id="SSF51735">
    <property type="entry name" value="NAD(P)-binding Rossmann-fold domains"/>
    <property type="match status" value="1"/>
</dbReference>
<evidence type="ECO:0000256" key="5">
    <source>
        <dbReference type="ARBA" id="ARBA00023244"/>
    </source>
</evidence>